<keyword evidence="2" id="KW-1185">Reference proteome</keyword>
<evidence type="ECO:0000313" key="1">
    <source>
        <dbReference type="EMBL" id="PON58803.1"/>
    </source>
</evidence>
<sequence>MAGALILASRSSLKQDLLKCKSLHCKVHPYATGSHNGLIMMLCVGHGRMRNYLSHGSNNSIEISKP</sequence>
<dbReference type="AlphaFoldDB" id="A0A2P5CCL8"/>
<evidence type="ECO:0000313" key="2">
    <source>
        <dbReference type="Proteomes" id="UP000237000"/>
    </source>
</evidence>
<proteinExistence type="predicted"/>
<dbReference type="EMBL" id="JXTC01000381">
    <property type="protein sequence ID" value="PON58803.1"/>
    <property type="molecule type" value="Genomic_DNA"/>
</dbReference>
<comment type="caution">
    <text evidence="1">The sequence shown here is derived from an EMBL/GenBank/DDBJ whole genome shotgun (WGS) entry which is preliminary data.</text>
</comment>
<name>A0A2P5CCL8_TREOI</name>
<protein>
    <submittedName>
        <fullName evidence="1">Uncharacterized protein</fullName>
    </submittedName>
</protein>
<dbReference type="InParanoid" id="A0A2P5CCL8"/>
<reference evidence="2" key="1">
    <citation type="submission" date="2016-06" db="EMBL/GenBank/DDBJ databases">
        <title>Parallel loss of symbiosis genes in relatives of nitrogen-fixing non-legume Parasponia.</title>
        <authorList>
            <person name="Van Velzen R."/>
            <person name="Holmer R."/>
            <person name="Bu F."/>
            <person name="Rutten L."/>
            <person name="Van Zeijl A."/>
            <person name="Liu W."/>
            <person name="Santuari L."/>
            <person name="Cao Q."/>
            <person name="Sharma T."/>
            <person name="Shen D."/>
            <person name="Roswanjaya Y."/>
            <person name="Wardhani T."/>
            <person name="Kalhor M.S."/>
            <person name="Jansen J."/>
            <person name="Van den Hoogen J."/>
            <person name="Gungor B."/>
            <person name="Hartog M."/>
            <person name="Hontelez J."/>
            <person name="Verver J."/>
            <person name="Yang W.-C."/>
            <person name="Schijlen E."/>
            <person name="Repin R."/>
            <person name="Schilthuizen M."/>
            <person name="Schranz E."/>
            <person name="Heidstra R."/>
            <person name="Miyata K."/>
            <person name="Fedorova E."/>
            <person name="Kohlen W."/>
            <person name="Bisseling T."/>
            <person name="Smit S."/>
            <person name="Geurts R."/>
        </authorList>
    </citation>
    <scope>NUCLEOTIDE SEQUENCE [LARGE SCALE GENOMIC DNA]</scope>
    <source>
        <strain evidence="2">cv. RG33-2</strain>
    </source>
</reference>
<gene>
    <name evidence="1" type="ORF">TorRG33x02_290070</name>
</gene>
<organism evidence="1 2">
    <name type="scientific">Trema orientale</name>
    <name type="common">Charcoal tree</name>
    <name type="synonym">Celtis orientalis</name>
    <dbReference type="NCBI Taxonomy" id="63057"/>
    <lineage>
        <taxon>Eukaryota</taxon>
        <taxon>Viridiplantae</taxon>
        <taxon>Streptophyta</taxon>
        <taxon>Embryophyta</taxon>
        <taxon>Tracheophyta</taxon>
        <taxon>Spermatophyta</taxon>
        <taxon>Magnoliopsida</taxon>
        <taxon>eudicotyledons</taxon>
        <taxon>Gunneridae</taxon>
        <taxon>Pentapetalae</taxon>
        <taxon>rosids</taxon>
        <taxon>fabids</taxon>
        <taxon>Rosales</taxon>
        <taxon>Cannabaceae</taxon>
        <taxon>Trema</taxon>
    </lineage>
</organism>
<accession>A0A2P5CCL8</accession>
<dbReference type="Proteomes" id="UP000237000">
    <property type="component" value="Unassembled WGS sequence"/>
</dbReference>